<evidence type="ECO:0000313" key="4">
    <source>
        <dbReference type="Proteomes" id="UP001363622"/>
    </source>
</evidence>
<dbReference type="InterPro" id="IPR055916">
    <property type="entry name" value="DUF7493"/>
</dbReference>
<dbReference type="Gene3D" id="2.60.200.40">
    <property type="match status" value="1"/>
</dbReference>
<dbReference type="InterPro" id="IPR001206">
    <property type="entry name" value="Diacylglycerol_kinase_cat_dom"/>
</dbReference>
<dbReference type="InterPro" id="IPR017438">
    <property type="entry name" value="ATP-NAD_kinase_N"/>
</dbReference>
<dbReference type="Gene3D" id="3.40.50.10330">
    <property type="entry name" value="Probable inorganic polyphosphate/atp-NAD kinase, domain 1"/>
    <property type="match status" value="1"/>
</dbReference>
<dbReference type="SUPFAM" id="SSF111331">
    <property type="entry name" value="NAD kinase/diacylglycerol kinase-like"/>
    <property type="match status" value="1"/>
</dbReference>
<feature type="compositionally biased region" description="Polar residues" evidence="1">
    <location>
        <begin position="1"/>
        <end position="10"/>
    </location>
</feature>
<gene>
    <name evidence="3" type="ORF">IWZ03DRAFT_363034</name>
</gene>
<feature type="domain" description="DAGKc" evidence="2">
    <location>
        <begin position="159"/>
        <end position="298"/>
    </location>
</feature>
<dbReference type="InterPro" id="IPR016064">
    <property type="entry name" value="NAD/diacylglycerol_kinase_sf"/>
</dbReference>
<dbReference type="Pfam" id="PF24321">
    <property type="entry name" value="DUF7493"/>
    <property type="match status" value="1"/>
</dbReference>
<dbReference type="Pfam" id="PF00781">
    <property type="entry name" value="DAGK_cat"/>
    <property type="match status" value="1"/>
</dbReference>
<dbReference type="SMART" id="SM00046">
    <property type="entry name" value="DAGKc"/>
    <property type="match status" value="1"/>
</dbReference>
<keyword evidence="4" id="KW-1185">Reference proteome</keyword>
<name>A0ABR1KBV4_9PEZI</name>
<proteinExistence type="predicted"/>
<reference evidence="3 4" key="1">
    <citation type="submission" date="2024-04" db="EMBL/GenBank/DDBJ databases">
        <title>Phyllosticta paracitricarpa is synonymous to the EU quarantine fungus P. citricarpa based on phylogenomic analyses.</title>
        <authorList>
            <consortium name="Lawrence Berkeley National Laboratory"/>
            <person name="Van Ingen-Buijs V.A."/>
            <person name="Van Westerhoven A.C."/>
            <person name="Haridas S."/>
            <person name="Skiadas P."/>
            <person name="Martin F."/>
            <person name="Groenewald J.Z."/>
            <person name="Crous P.W."/>
            <person name="Seidl M.F."/>
        </authorList>
    </citation>
    <scope>NUCLEOTIDE SEQUENCE [LARGE SCALE GENOMIC DNA]</scope>
    <source>
        <strain evidence="3 4">CBS 123371</strain>
    </source>
</reference>
<accession>A0ABR1KBV4</accession>
<dbReference type="InterPro" id="IPR050187">
    <property type="entry name" value="Lipid_Phosphate_FormReg"/>
</dbReference>
<dbReference type="Proteomes" id="UP001363622">
    <property type="component" value="Unassembled WGS sequence"/>
</dbReference>
<dbReference type="PANTHER" id="PTHR12358">
    <property type="entry name" value="SPHINGOSINE KINASE"/>
    <property type="match status" value="1"/>
</dbReference>
<dbReference type="PANTHER" id="PTHR12358:SF31">
    <property type="entry name" value="ACYLGLYCEROL KINASE, MITOCHONDRIAL"/>
    <property type="match status" value="1"/>
</dbReference>
<sequence>MTSDQSQNPFQDPPGQPSSRDDPFRDPQQPQGLFLLEPRPLPDVFFTSDIPAMLKVGIDITLTIEGDSLLILDGALTDDDSAKCCGLVPCNFKATRAIPLYNVLWAELTGFEITVHYAQNESPDVLRPAFINYALNKSSHDDAQSWVQQLLDRAYGKAQKQKRIKVLVNPFGGQGNAQRLYIKEIEPIFAAARCTLDAEQTNFQGQAVDLAEKLEIGDWDVVACCSGDGIPHEVFNGLAKKKNAAKALQKLAVVQLPCGSGNAMSLNLNGTNSCSAAALAVVKGLRTPLDLVSITQGDRRYLSFLSQSVGIVAESDLATDNIRWMGSARFTVGFLLRLINKTVYPCDLAVGVEIEDKASIKQAYAHEAAKPPNDGTDERSPICSSDPDNTGLPQLRFGTINDALPGDWCLKPYDNMGNFYAGNMAYMSADANFFQAALPSDGCLDLVCIDGDIPRSKAFNTMLAVESLTFFDMPHVSYRKISGYRIVPRDQKDGYISIDGERVPFEPFQAEVHRGLGTVLSKTGHLYEAKGPA</sequence>
<protein>
    <submittedName>
        <fullName evidence="3">Sphingoid long chain base kinase-like protein</fullName>
    </submittedName>
</protein>
<dbReference type="PROSITE" id="PS50146">
    <property type="entry name" value="DAGK"/>
    <property type="match status" value="1"/>
</dbReference>
<organism evidence="3 4">
    <name type="scientific">Phyllosticta citriasiana</name>
    <dbReference type="NCBI Taxonomy" id="595635"/>
    <lineage>
        <taxon>Eukaryota</taxon>
        <taxon>Fungi</taxon>
        <taxon>Dikarya</taxon>
        <taxon>Ascomycota</taxon>
        <taxon>Pezizomycotina</taxon>
        <taxon>Dothideomycetes</taxon>
        <taxon>Dothideomycetes incertae sedis</taxon>
        <taxon>Botryosphaeriales</taxon>
        <taxon>Phyllostictaceae</taxon>
        <taxon>Phyllosticta</taxon>
    </lineage>
</organism>
<feature type="region of interest" description="Disordered" evidence="1">
    <location>
        <begin position="1"/>
        <end position="35"/>
    </location>
</feature>
<evidence type="ECO:0000313" key="3">
    <source>
        <dbReference type="EMBL" id="KAK7511691.1"/>
    </source>
</evidence>
<evidence type="ECO:0000259" key="2">
    <source>
        <dbReference type="PROSITE" id="PS50146"/>
    </source>
</evidence>
<dbReference type="EMBL" id="JBBPHU010000012">
    <property type="protein sequence ID" value="KAK7511691.1"/>
    <property type="molecule type" value="Genomic_DNA"/>
</dbReference>
<feature type="region of interest" description="Disordered" evidence="1">
    <location>
        <begin position="367"/>
        <end position="390"/>
    </location>
</feature>
<evidence type="ECO:0000256" key="1">
    <source>
        <dbReference type="SAM" id="MobiDB-lite"/>
    </source>
</evidence>
<comment type="caution">
    <text evidence="3">The sequence shown here is derived from an EMBL/GenBank/DDBJ whole genome shotgun (WGS) entry which is preliminary data.</text>
</comment>